<organism evidence="1 2">
    <name type="scientific">Paracoccus yeei</name>
    <dbReference type="NCBI Taxonomy" id="147645"/>
    <lineage>
        <taxon>Bacteria</taxon>
        <taxon>Pseudomonadati</taxon>
        <taxon>Pseudomonadota</taxon>
        <taxon>Alphaproteobacteria</taxon>
        <taxon>Rhodobacterales</taxon>
        <taxon>Paracoccaceae</taxon>
        <taxon>Paracoccus</taxon>
    </lineage>
</organism>
<name>A0A1V0GWQ6_9RHOB</name>
<gene>
    <name evidence="1" type="ORF">A6J80_19785</name>
</gene>
<dbReference type="Proteomes" id="UP000191257">
    <property type="component" value="Chromosome"/>
</dbReference>
<dbReference type="EMBL" id="CP020442">
    <property type="protein sequence ID" value="ARC38303.1"/>
    <property type="molecule type" value="Genomic_DNA"/>
</dbReference>
<dbReference type="eggNOG" id="COG2421">
    <property type="taxonomic scope" value="Bacteria"/>
</dbReference>
<sequence length="315" mass="33473">MHHHLAATPDTVLWGHIDPAAAPVLRIDSGDSVTIQTLSGGARNLPAPGSGCHALPAHRQVIARCRPHLGPHILTGPIFVRGAAPGDRLLVEIEEITLAQDFGWNAVEPGFGILPDLAEDYQSLTIPLDRARRQARLPWGPVVDLAPFFGILAVAPDAAGGCVGSIAPGPFGGNMDNRYCRAGARIALPVFCEGALFLAGDGHALQGDGEICDTALETALDGRLRFCVEKGTAPEAPEILCDNRIITMDFDEDLNTAATTAARRMVDWLARNTALSVRDAYRHCSLLADLRVTQMVNRRKGAHCVLDLGTLPAGA</sequence>
<dbReference type="GO" id="GO:0016811">
    <property type="term" value="F:hydrolase activity, acting on carbon-nitrogen (but not peptide) bonds, in linear amides"/>
    <property type="evidence" value="ECO:0007669"/>
    <property type="project" value="InterPro"/>
</dbReference>
<accession>A0A1V0GWQ6</accession>
<dbReference type="STRING" id="147645.A6J80_19785"/>
<evidence type="ECO:0000313" key="1">
    <source>
        <dbReference type="EMBL" id="ARC38303.1"/>
    </source>
</evidence>
<dbReference type="PANTHER" id="PTHR31891:SF1">
    <property type="entry name" value="FORMAMIDASE C869.04-RELATED"/>
    <property type="match status" value="1"/>
</dbReference>
<dbReference type="KEGG" id="pye:A6J80_19785"/>
<dbReference type="Pfam" id="PF03069">
    <property type="entry name" value="FmdA_AmdA"/>
    <property type="match status" value="2"/>
</dbReference>
<reference evidence="1" key="1">
    <citation type="submission" date="2017-12" db="EMBL/GenBank/DDBJ databases">
        <title>FDA dAtabase for Regulatory Grade micrObial Sequences (FDA-ARGOS): Supporting development and validation of Infectious Disease Dx tests.</title>
        <authorList>
            <person name="Campos J."/>
            <person name="Goldberg B."/>
            <person name="Tallon L."/>
            <person name="Sadzewicz L."/>
            <person name="Sengamalay N."/>
            <person name="Ott S."/>
            <person name="Godinez A."/>
            <person name="Nagaraj S."/>
            <person name="Vyas G."/>
            <person name="Aluvathingal J."/>
            <person name="Nadendla S."/>
            <person name="Geyer C."/>
            <person name="Nandy P."/>
            <person name="Hobson J."/>
            <person name="Sichtig H."/>
        </authorList>
    </citation>
    <scope>NUCLEOTIDE SEQUENCE</scope>
    <source>
        <strain evidence="1">FDAARGOS_252</strain>
    </source>
</reference>
<dbReference type="Gene3D" id="3.10.28.20">
    <property type="entry name" value="Acetamidase/Formamidase-like domains"/>
    <property type="match status" value="1"/>
</dbReference>
<protein>
    <submittedName>
        <fullName evidence="1">Acetamidase</fullName>
    </submittedName>
</protein>
<dbReference type="Gene3D" id="2.60.120.580">
    <property type="entry name" value="Acetamidase/Formamidase-like domains"/>
    <property type="match status" value="2"/>
</dbReference>
<dbReference type="RefSeq" id="WP_080622671.1">
    <property type="nucleotide sequence ID" value="NZ_CAWMZI010000001.1"/>
</dbReference>
<dbReference type="AlphaFoldDB" id="A0A1V0GWQ6"/>
<proteinExistence type="predicted"/>
<keyword evidence="2" id="KW-1185">Reference proteome</keyword>
<dbReference type="InterPro" id="IPR004304">
    <property type="entry name" value="FmdA_AmdA"/>
</dbReference>
<dbReference type="PANTHER" id="PTHR31891">
    <property type="entry name" value="FORMAMIDASE C869.04-RELATED"/>
    <property type="match status" value="1"/>
</dbReference>
<evidence type="ECO:0000313" key="2">
    <source>
        <dbReference type="Proteomes" id="UP000191257"/>
    </source>
</evidence>
<dbReference type="SUPFAM" id="SSF141130">
    <property type="entry name" value="Acetamidase/Formamidase-like"/>
    <property type="match status" value="1"/>
</dbReference>